<dbReference type="PIRSF" id="PIRSF016202">
    <property type="entry name" value="PH1107"/>
    <property type="match status" value="1"/>
</dbReference>
<name>I0IEI8_PHYMF</name>
<dbReference type="CDD" id="cd18610">
    <property type="entry name" value="GH130_BT3780-like"/>
    <property type="match status" value="1"/>
</dbReference>
<reference evidence="4 5" key="1">
    <citation type="submission" date="2012-02" db="EMBL/GenBank/DDBJ databases">
        <title>Complete genome sequence of Phycisphaera mikurensis NBRC 102666.</title>
        <authorList>
            <person name="Ankai A."/>
            <person name="Hosoyama A."/>
            <person name="Terui Y."/>
            <person name="Sekine M."/>
            <person name="Fukai R."/>
            <person name="Kato Y."/>
            <person name="Nakamura S."/>
            <person name="Yamada-Narita S."/>
            <person name="Kawakoshi A."/>
            <person name="Fukunaga Y."/>
            <person name="Yamazaki S."/>
            <person name="Fujita N."/>
        </authorList>
    </citation>
    <scope>NUCLEOTIDE SEQUENCE [LARGE SCALE GENOMIC DNA]</scope>
    <source>
        <strain evidence="5">NBRC 102666 / KCTC 22515 / FYK2301M01</strain>
    </source>
</reference>
<dbReference type="InterPro" id="IPR023296">
    <property type="entry name" value="Glyco_hydro_beta-prop_sf"/>
</dbReference>
<evidence type="ECO:0000313" key="4">
    <source>
        <dbReference type="EMBL" id="BAM03676.1"/>
    </source>
</evidence>
<keyword evidence="2" id="KW-0808">Transferase</keyword>
<evidence type="ECO:0008006" key="6">
    <source>
        <dbReference type="Google" id="ProtNLM"/>
    </source>
</evidence>
<keyword evidence="1" id="KW-0328">Glycosyltransferase</keyword>
<gene>
    <name evidence="4" type="ordered locus">PSMK_15170</name>
</gene>
<comment type="similarity">
    <text evidence="3">Belongs to the glycosyl hydrolase 130 family.</text>
</comment>
<dbReference type="Pfam" id="PF04041">
    <property type="entry name" value="Glyco_hydro_130"/>
    <property type="match status" value="1"/>
</dbReference>
<dbReference type="InterPro" id="IPR007184">
    <property type="entry name" value="Mannoside_phosphorylase"/>
</dbReference>
<dbReference type="RefSeq" id="WP_014436894.1">
    <property type="nucleotide sequence ID" value="NC_017080.1"/>
</dbReference>
<dbReference type="GO" id="GO:0016757">
    <property type="term" value="F:glycosyltransferase activity"/>
    <property type="evidence" value="ECO:0007669"/>
    <property type="project" value="UniProtKB-KW"/>
</dbReference>
<proteinExistence type="inferred from homology"/>
<evidence type="ECO:0000256" key="1">
    <source>
        <dbReference type="ARBA" id="ARBA00022676"/>
    </source>
</evidence>
<dbReference type="PANTHER" id="PTHR34106:SF5">
    <property type="entry name" value="GLYCOSIDASE"/>
    <property type="match status" value="1"/>
</dbReference>
<dbReference type="SUPFAM" id="SSF75005">
    <property type="entry name" value="Arabinanase/levansucrase/invertase"/>
    <property type="match status" value="1"/>
</dbReference>
<dbReference type="PATRIC" id="fig|1142394.8.peg.1562"/>
<dbReference type="HOGENOM" id="CLU_046648_3_0_0"/>
<sequence>MSDAPAPLPPADAAGTGWAIGPFEKLDDANPVLLPRPDAAFDCPLAGRVRWEQKDVFNPAAVVRGGRLHLLYRAEDAVGRCAGTSRIGLAGSDDGTRFERRAAPVLFPRAGEGFTWPGGCEDPRVVEDDAGRLVMTFTAYDGERARLCVATSQDLLEWTNHGPAFVLQDGRYADLWSKSGSIVCRATADGRMVARRVHGRYWMYFGESQIFCATSDDLIRWEVVEHVDHADRTFVPGVGNLITPGVAVPRPVAGVRAGRFDAWLIEPGPPALWAADGIRLLYNGVAATEGRSQPGTVEGARRYCPGQLLFDPDQPTEPIRRLAEPMFVPDRPYERTGQVDGVCFIEGLAWFREAWWLYYGTADSAIAAARCVPG</sequence>
<dbReference type="AlphaFoldDB" id="I0IEI8"/>
<dbReference type="EMBL" id="AP012338">
    <property type="protein sequence ID" value="BAM03676.1"/>
    <property type="molecule type" value="Genomic_DNA"/>
</dbReference>
<dbReference type="KEGG" id="phm:PSMK_15170"/>
<accession>I0IEI8</accession>
<dbReference type="STRING" id="1142394.PSMK_15170"/>
<organism evidence="4 5">
    <name type="scientific">Phycisphaera mikurensis (strain NBRC 102666 / KCTC 22515 / FYK2301M01)</name>
    <dbReference type="NCBI Taxonomy" id="1142394"/>
    <lineage>
        <taxon>Bacteria</taxon>
        <taxon>Pseudomonadati</taxon>
        <taxon>Planctomycetota</taxon>
        <taxon>Phycisphaerae</taxon>
        <taxon>Phycisphaerales</taxon>
        <taxon>Phycisphaeraceae</taxon>
        <taxon>Phycisphaera</taxon>
    </lineage>
</organism>
<evidence type="ECO:0000256" key="3">
    <source>
        <dbReference type="ARBA" id="ARBA00024356"/>
    </source>
</evidence>
<protein>
    <recommendedName>
        <fullName evidence="6">Glycosidase</fullName>
    </recommendedName>
</protein>
<dbReference type="Proteomes" id="UP000007881">
    <property type="component" value="Chromosome"/>
</dbReference>
<keyword evidence="5" id="KW-1185">Reference proteome</keyword>
<dbReference type="eggNOG" id="COG2152">
    <property type="taxonomic scope" value="Bacteria"/>
</dbReference>
<dbReference type="Gene3D" id="2.115.10.20">
    <property type="entry name" value="Glycosyl hydrolase domain, family 43"/>
    <property type="match status" value="1"/>
</dbReference>
<evidence type="ECO:0000256" key="2">
    <source>
        <dbReference type="ARBA" id="ARBA00022679"/>
    </source>
</evidence>
<evidence type="ECO:0000313" key="5">
    <source>
        <dbReference type="Proteomes" id="UP000007881"/>
    </source>
</evidence>
<dbReference type="PANTHER" id="PTHR34106">
    <property type="entry name" value="GLYCOSIDASE"/>
    <property type="match status" value="1"/>
</dbReference>